<dbReference type="InterPro" id="IPR039659">
    <property type="entry name" value="SPT5"/>
</dbReference>
<feature type="non-terminal residue" evidence="5">
    <location>
        <position position="300"/>
    </location>
</feature>
<dbReference type="AlphaFoldDB" id="A0A8T8SPR9"/>
<dbReference type="GO" id="GO:0003729">
    <property type="term" value="F:mRNA binding"/>
    <property type="evidence" value="ECO:0007669"/>
    <property type="project" value="TreeGrafter"/>
</dbReference>
<dbReference type="GO" id="GO:0032044">
    <property type="term" value="C:DSIF complex"/>
    <property type="evidence" value="ECO:0007669"/>
    <property type="project" value="TreeGrafter"/>
</dbReference>
<feature type="compositionally biased region" description="Acidic residues" evidence="2">
    <location>
        <begin position="13"/>
        <end position="24"/>
    </location>
</feature>
<evidence type="ECO:0000313" key="6">
    <source>
        <dbReference type="Proteomes" id="UP000077521"/>
    </source>
</evidence>
<evidence type="ECO:0000259" key="4">
    <source>
        <dbReference type="Pfam" id="PF11942"/>
    </source>
</evidence>
<feature type="domain" description="NGN" evidence="3">
    <location>
        <begin position="168"/>
        <end position="269"/>
    </location>
</feature>
<dbReference type="CDD" id="cd09888">
    <property type="entry name" value="NGN_Euk"/>
    <property type="match status" value="1"/>
</dbReference>
<gene>
    <name evidence="5" type="ORF">A4X13_0g6091</name>
</gene>
<proteinExistence type="predicted"/>
<dbReference type="Pfam" id="PF11942">
    <property type="entry name" value="Spt5_N"/>
    <property type="match status" value="1"/>
</dbReference>
<comment type="caution">
    <text evidence="5">The sequence shown here is derived from an EMBL/GenBank/DDBJ whole genome shotgun (WGS) entry which is preliminary data.</text>
</comment>
<dbReference type="Pfam" id="PF03439">
    <property type="entry name" value="Spt5-NGN"/>
    <property type="match status" value="1"/>
</dbReference>
<protein>
    <submittedName>
        <fullName evidence="5">Uncharacterized protein</fullName>
    </submittedName>
</protein>
<organism evidence="5 6">
    <name type="scientific">Tilletia indica</name>
    <dbReference type="NCBI Taxonomy" id="43049"/>
    <lineage>
        <taxon>Eukaryota</taxon>
        <taxon>Fungi</taxon>
        <taxon>Dikarya</taxon>
        <taxon>Basidiomycota</taxon>
        <taxon>Ustilaginomycotina</taxon>
        <taxon>Exobasidiomycetes</taxon>
        <taxon>Tilletiales</taxon>
        <taxon>Tilletiaceae</taxon>
        <taxon>Tilletia</taxon>
    </lineage>
</organism>
<feature type="compositionally biased region" description="Acidic residues" evidence="2">
    <location>
        <begin position="32"/>
        <end position="52"/>
    </location>
</feature>
<dbReference type="PANTHER" id="PTHR11125:SF7">
    <property type="entry name" value="TRANSCRIPTION ELONGATION FACTOR SPT5"/>
    <property type="match status" value="1"/>
</dbReference>
<dbReference type="GO" id="GO:0006368">
    <property type="term" value="P:transcription elongation by RNA polymerase II"/>
    <property type="evidence" value="ECO:0007669"/>
    <property type="project" value="TreeGrafter"/>
</dbReference>
<dbReference type="InterPro" id="IPR005100">
    <property type="entry name" value="NGN-domain"/>
</dbReference>
<dbReference type="PANTHER" id="PTHR11125">
    <property type="entry name" value="SUPPRESSOR OF TY 5"/>
    <property type="match status" value="1"/>
</dbReference>
<dbReference type="InterPro" id="IPR036735">
    <property type="entry name" value="NGN_dom_sf"/>
</dbReference>
<evidence type="ECO:0000259" key="3">
    <source>
        <dbReference type="Pfam" id="PF03439"/>
    </source>
</evidence>
<feature type="coiled-coil region" evidence="1">
    <location>
        <begin position="107"/>
        <end position="139"/>
    </location>
</feature>
<sequence>MAPDDPKKRRAADEDEEEELDEDEIERRIAAFDEEEDDEDDEEDDDGDDDDDAGGRRKKQKRVRNRFLDVEAEVDDSDEEVEDEEDGFGAEAGFIDEEDINDNALSRRRAAADNENLDRMRRQNENQSAEEVARDLRKRYGRMARRKDTGASDNVPRQALMPDVQDPSLWAVPVKIGREREIVITIMRKAFGSATQRQQMSQGSSQGQMNTAPMAISSAFCRDSIPGKIYVESRRPDAVIDAISGIVGVYGRTADKLFLVPIEEMADLLKLTKIEHEVKIGGWVRFKRGKYTGDLAQVID</sequence>
<dbReference type="EMBL" id="LWDF02000538">
    <property type="protein sequence ID" value="KAE8245094.1"/>
    <property type="molecule type" value="Genomic_DNA"/>
</dbReference>
<accession>A0A8T8SPR9</accession>
<feature type="compositionally biased region" description="Basic residues" evidence="2">
    <location>
        <begin position="56"/>
        <end position="65"/>
    </location>
</feature>
<name>A0A8T8SPR9_9BASI</name>
<feature type="domain" description="Spt5 transcription elongation factor N-terminal" evidence="4">
    <location>
        <begin position="67"/>
        <end position="162"/>
    </location>
</feature>
<dbReference type="InterPro" id="IPR022581">
    <property type="entry name" value="Spt5_N"/>
</dbReference>
<reference evidence="5" key="1">
    <citation type="submission" date="2016-04" db="EMBL/GenBank/DDBJ databases">
        <authorList>
            <person name="Nguyen H.D."/>
            <person name="Samba Siva P."/>
            <person name="Cullis J."/>
            <person name="Levesque C.A."/>
            <person name="Hambleton S."/>
        </authorList>
    </citation>
    <scope>NUCLEOTIDE SEQUENCE</scope>
    <source>
        <strain evidence="5">DAOMC 236416</strain>
    </source>
</reference>
<evidence type="ECO:0000256" key="2">
    <source>
        <dbReference type="SAM" id="MobiDB-lite"/>
    </source>
</evidence>
<dbReference type="Gene3D" id="3.30.70.940">
    <property type="entry name" value="NusG, N-terminal domain"/>
    <property type="match status" value="1"/>
</dbReference>
<dbReference type="GO" id="GO:0032784">
    <property type="term" value="P:regulation of DNA-templated transcription elongation"/>
    <property type="evidence" value="ECO:0007669"/>
    <property type="project" value="InterPro"/>
</dbReference>
<dbReference type="GO" id="GO:0006357">
    <property type="term" value="P:regulation of transcription by RNA polymerase II"/>
    <property type="evidence" value="ECO:0007669"/>
    <property type="project" value="InterPro"/>
</dbReference>
<feature type="compositionally biased region" description="Acidic residues" evidence="2">
    <location>
        <begin position="70"/>
        <end position="101"/>
    </location>
</feature>
<dbReference type="InterPro" id="IPR039385">
    <property type="entry name" value="NGN_Euk"/>
</dbReference>
<evidence type="ECO:0000313" key="5">
    <source>
        <dbReference type="EMBL" id="KAE8245094.1"/>
    </source>
</evidence>
<evidence type="ECO:0000256" key="1">
    <source>
        <dbReference type="SAM" id="Coils"/>
    </source>
</evidence>
<keyword evidence="1" id="KW-0175">Coiled coil</keyword>
<reference evidence="5" key="2">
    <citation type="journal article" date="2019" name="IMA Fungus">
        <title>Genome sequencing and comparison of five Tilletia species to identify candidate genes for the detection of regulated species infecting wheat.</title>
        <authorList>
            <person name="Nguyen H.D.T."/>
            <person name="Sultana T."/>
            <person name="Kesanakurti P."/>
            <person name="Hambleton S."/>
        </authorList>
    </citation>
    <scope>NUCLEOTIDE SEQUENCE</scope>
    <source>
        <strain evidence="5">DAOMC 236416</strain>
    </source>
</reference>
<keyword evidence="6" id="KW-1185">Reference proteome</keyword>
<feature type="region of interest" description="Disordered" evidence="2">
    <location>
        <begin position="1"/>
        <end position="101"/>
    </location>
</feature>
<dbReference type="Proteomes" id="UP000077521">
    <property type="component" value="Unassembled WGS sequence"/>
</dbReference>